<comment type="function">
    <text evidence="1 15 17">Specifically methylates guanosine-37 in various tRNAs.</text>
</comment>
<name>A0A0F6YJB1_9BACT</name>
<gene>
    <name evidence="15" type="primary">trmD</name>
    <name evidence="19" type="ORF">DB32_003956</name>
</gene>
<dbReference type="KEGG" id="samy:DB32_003956"/>
<dbReference type="GO" id="GO:0052906">
    <property type="term" value="F:tRNA (guanine(37)-N1)-methyltransferase activity"/>
    <property type="evidence" value="ECO:0007669"/>
    <property type="project" value="UniProtKB-UniRule"/>
</dbReference>
<evidence type="ECO:0000256" key="9">
    <source>
        <dbReference type="ARBA" id="ARBA00022679"/>
    </source>
</evidence>
<evidence type="ECO:0000313" key="20">
    <source>
        <dbReference type="Proteomes" id="UP000034883"/>
    </source>
</evidence>
<evidence type="ECO:0000256" key="11">
    <source>
        <dbReference type="ARBA" id="ARBA00022694"/>
    </source>
</evidence>
<evidence type="ECO:0000256" key="1">
    <source>
        <dbReference type="ARBA" id="ARBA00002634"/>
    </source>
</evidence>
<evidence type="ECO:0000256" key="16">
    <source>
        <dbReference type="PIRSR" id="PIRSR000386-1"/>
    </source>
</evidence>
<protein>
    <recommendedName>
        <fullName evidence="6 15">tRNA (guanine-N(1)-)-methyltransferase</fullName>
        <ecNumber evidence="5 15">2.1.1.228</ecNumber>
    </recommendedName>
    <alternativeName>
        <fullName evidence="12 15">M1G-methyltransferase</fullName>
    </alternativeName>
    <alternativeName>
        <fullName evidence="13 15">tRNA [GM37] methyltransferase</fullName>
    </alternativeName>
</protein>
<dbReference type="InterPro" id="IPR029028">
    <property type="entry name" value="Alpha/beta_knot_MTases"/>
</dbReference>
<comment type="subunit">
    <text evidence="4 15 17">Homodimer.</text>
</comment>
<feature type="binding site" evidence="15 16">
    <location>
        <position position="122"/>
    </location>
    <ligand>
        <name>S-adenosyl-L-methionine</name>
        <dbReference type="ChEBI" id="CHEBI:59789"/>
    </ligand>
</feature>
<dbReference type="AlphaFoldDB" id="A0A0F6YJB1"/>
<dbReference type="Gene3D" id="3.40.1280.10">
    <property type="match status" value="1"/>
</dbReference>
<dbReference type="EMBL" id="CP011125">
    <property type="protein sequence ID" value="AKF06807.1"/>
    <property type="molecule type" value="Genomic_DNA"/>
</dbReference>
<dbReference type="PIRSF" id="PIRSF000386">
    <property type="entry name" value="tRNA_mtase"/>
    <property type="match status" value="1"/>
</dbReference>
<evidence type="ECO:0000256" key="15">
    <source>
        <dbReference type="HAMAP-Rule" id="MF_00605"/>
    </source>
</evidence>
<comment type="subcellular location">
    <subcellularLocation>
        <location evidence="2 15 17">Cytoplasm</location>
    </subcellularLocation>
</comment>
<comment type="catalytic activity">
    <reaction evidence="14 15 17">
        <text>guanosine(37) in tRNA + S-adenosyl-L-methionine = N(1)-methylguanosine(37) in tRNA + S-adenosyl-L-homocysteine + H(+)</text>
        <dbReference type="Rhea" id="RHEA:36899"/>
        <dbReference type="Rhea" id="RHEA-COMP:10145"/>
        <dbReference type="Rhea" id="RHEA-COMP:10147"/>
        <dbReference type="ChEBI" id="CHEBI:15378"/>
        <dbReference type="ChEBI" id="CHEBI:57856"/>
        <dbReference type="ChEBI" id="CHEBI:59789"/>
        <dbReference type="ChEBI" id="CHEBI:73542"/>
        <dbReference type="ChEBI" id="CHEBI:74269"/>
        <dbReference type="EC" id="2.1.1.228"/>
    </reaction>
</comment>
<evidence type="ECO:0000313" key="19">
    <source>
        <dbReference type="EMBL" id="AKF06807.1"/>
    </source>
</evidence>
<evidence type="ECO:0000256" key="13">
    <source>
        <dbReference type="ARBA" id="ARBA00033392"/>
    </source>
</evidence>
<dbReference type="Proteomes" id="UP000034883">
    <property type="component" value="Chromosome"/>
</dbReference>
<evidence type="ECO:0000256" key="7">
    <source>
        <dbReference type="ARBA" id="ARBA00022490"/>
    </source>
</evidence>
<dbReference type="Gene3D" id="1.10.1270.20">
    <property type="entry name" value="tRNA(m1g37)methyltransferase, domain 2"/>
    <property type="match status" value="1"/>
</dbReference>
<proteinExistence type="inferred from homology"/>
<dbReference type="GO" id="GO:0005829">
    <property type="term" value="C:cytosol"/>
    <property type="evidence" value="ECO:0007669"/>
    <property type="project" value="TreeGrafter"/>
</dbReference>
<keyword evidence="8 15" id="KW-0489">Methyltransferase</keyword>
<evidence type="ECO:0000256" key="14">
    <source>
        <dbReference type="ARBA" id="ARBA00047783"/>
    </source>
</evidence>
<dbReference type="PANTHER" id="PTHR46417">
    <property type="entry name" value="TRNA (GUANINE-N(1)-)-METHYLTRANSFERASE"/>
    <property type="match status" value="1"/>
</dbReference>
<dbReference type="InterPro" id="IPR023148">
    <property type="entry name" value="tRNA_m1G_MeTrfase_C_sf"/>
</dbReference>
<evidence type="ECO:0000256" key="17">
    <source>
        <dbReference type="RuleBase" id="RU003464"/>
    </source>
</evidence>
<dbReference type="SUPFAM" id="SSF75217">
    <property type="entry name" value="alpha/beta knot"/>
    <property type="match status" value="1"/>
</dbReference>
<comment type="similarity">
    <text evidence="3 15 17">Belongs to the RNA methyltransferase TrmD family.</text>
</comment>
<dbReference type="FunFam" id="3.40.1280.10:FF:000001">
    <property type="entry name" value="tRNA (guanine-N(1)-)-methyltransferase"/>
    <property type="match status" value="1"/>
</dbReference>
<dbReference type="InterPro" id="IPR029026">
    <property type="entry name" value="tRNA_m1G_MTases_N"/>
</dbReference>
<keyword evidence="20" id="KW-1185">Reference proteome</keyword>
<dbReference type="HAMAP" id="MF_00605">
    <property type="entry name" value="TrmD"/>
    <property type="match status" value="1"/>
</dbReference>
<evidence type="ECO:0000256" key="8">
    <source>
        <dbReference type="ARBA" id="ARBA00022603"/>
    </source>
</evidence>
<evidence type="ECO:0000256" key="3">
    <source>
        <dbReference type="ARBA" id="ARBA00007630"/>
    </source>
</evidence>
<dbReference type="InterPro" id="IPR002649">
    <property type="entry name" value="tRNA_m1G_MeTrfase_TrmD"/>
</dbReference>
<evidence type="ECO:0000256" key="6">
    <source>
        <dbReference type="ARBA" id="ARBA00014679"/>
    </source>
</evidence>
<feature type="binding site" evidence="15 16">
    <location>
        <begin position="141"/>
        <end position="146"/>
    </location>
    <ligand>
        <name>S-adenosyl-L-methionine</name>
        <dbReference type="ChEBI" id="CHEBI:59789"/>
    </ligand>
</feature>
<reference evidence="19 20" key="1">
    <citation type="submission" date="2015-03" db="EMBL/GenBank/DDBJ databases">
        <title>Genome assembly of Sandaracinus amylolyticus DSM 53668.</title>
        <authorList>
            <person name="Sharma G."/>
            <person name="Subramanian S."/>
        </authorList>
    </citation>
    <scope>NUCLEOTIDE SEQUENCE [LARGE SCALE GENOMIC DNA]</scope>
    <source>
        <strain evidence="19 20">DSM 53668</strain>
    </source>
</reference>
<keyword evidence="11 15" id="KW-0819">tRNA processing</keyword>
<feature type="domain" description="tRNA methyltransferase TRMD/TRM10-type" evidence="18">
    <location>
        <begin position="3"/>
        <end position="233"/>
    </location>
</feature>
<dbReference type="STRING" id="927083.DB32_003956"/>
<evidence type="ECO:0000256" key="12">
    <source>
        <dbReference type="ARBA" id="ARBA00029736"/>
    </source>
</evidence>
<evidence type="ECO:0000259" key="18">
    <source>
        <dbReference type="Pfam" id="PF01746"/>
    </source>
</evidence>
<organism evidence="19 20">
    <name type="scientific">Sandaracinus amylolyticus</name>
    <dbReference type="NCBI Taxonomy" id="927083"/>
    <lineage>
        <taxon>Bacteria</taxon>
        <taxon>Pseudomonadati</taxon>
        <taxon>Myxococcota</taxon>
        <taxon>Polyangia</taxon>
        <taxon>Polyangiales</taxon>
        <taxon>Sandaracinaceae</taxon>
        <taxon>Sandaracinus</taxon>
    </lineage>
</organism>
<keyword evidence="10 15" id="KW-0949">S-adenosyl-L-methionine</keyword>
<evidence type="ECO:0000256" key="5">
    <source>
        <dbReference type="ARBA" id="ARBA00012807"/>
    </source>
</evidence>
<dbReference type="NCBIfam" id="TIGR00088">
    <property type="entry name" value="trmD"/>
    <property type="match status" value="1"/>
</dbReference>
<accession>A0A0F6YJB1</accession>
<dbReference type="CDD" id="cd18080">
    <property type="entry name" value="TrmD-like"/>
    <property type="match status" value="1"/>
</dbReference>
<dbReference type="GO" id="GO:0002939">
    <property type="term" value="P:tRNA N1-guanine methylation"/>
    <property type="evidence" value="ECO:0007669"/>
    <property type="project" value="TreeGrafter"/>
</dbReference>
<dbReference type="NCBIfam" id="NF000648">
    <property type="entry name" value="PRK00026.1"/>
    <property type="match status" value="1"/>
</dbReference>
<dbReference type="EC" id="2.1.1.228" evidence="5 15"/>
<evidence type="ECO:0000256" key="2">
    <source>
        <dbReference type="ARBA" id="ARBA00004496"/>
    </source>
</evidence>
<evidence type="ECO:0000256" key="4">
    <source>
        <dbReference type="ARBA" id="ARBA00011738"/>
    </source>
</evidence>
<dbReference type="FunFam" id="1.10.1270.20:FF:000001">
    <property type="entry name" value="tRNA (guanine-N(1)-)-methyltransferase"/>
    <property type="match status" value="1"/>
</dbReference>
<keyword evidence="9 15" id="KW-0808">Transferase</keyword>
<sequence>MKMRFYVVTVLPEMLESFVRTGLVGKAVESGAIEIHPITPREFTKDRHRTVDDAPYGGGSGMVMMPGPLVDAMESAEAREATREDGGARPLRILLTPQGEPFTQRVARELASTQKALTLVCGRYEGVDERARTRVDREISLGDFVLMGGEVGAMVIVEAVGRLLPGVLGNPESIGEESHSQGRIEYPHYTRPAEFRGEKVPDVLLSGHHAQVAKWRKKESLRRTLARRPDLLETFPPDAEEQKLLDAIRREGEGA</sequence>
<dbReference type="PANTHER" id="PTHR46417:SF1">
    <property type="entry name" value="TRNA (GUANINE-N(1)-)-METHYLTRANSFERASE"/>
    <property type="match status" value="1"/>
</dbReference>
<keyword evidence="7 15" id="KW-0963">Cytoplasm</keyword>
<evidence type="ECO:0000256" key="10">
    <source>
        <dbReference type="ARBA" id="ARBA00022691"/>
    </source>
</evidence>
<dbReference type="InterPro" id="IPR016009">
    <property type="entry name" value="tRNA_MeTrfase_TRMD/TRM10"/>
</dbReference>
<dbReference type="Pfam" id="PF01746">
    <property type="entry name" value="tRNA_m1G_MT"/>
    <property type="match status" value="1"/>
</dbReference>
<dbReference type="RefSeq" id="WP_240481224.1">
    <property type="nucleotide sequence ID" value="NZ_CP011125.1"/>
</dbReference>